<evidence type="ECO:0000256" key="4">
    <source>
        <dbReference type="ARBA" id="ARBA00013081"/>
    </source>
</evidence>
<dbReference type="SUPFAM" id="SSF81606">
    <property type="entry name" value="PP2C-like"/>
    <property type="match status" value="1"/>
</dbReference>
<dbReference type="Proteomes" id="UP000887560">
    <property type="component" value="Unplaced"/>
</dbReference>
<evidence type="ECO:0000256" key="5">
    <source>
        <dbReference type="ARBA" id="ARBA00022723"/>
    </source>
</evidence>
<dbReference type="GO" id="GO:0004722">
    <property type="term" value="F:protein serine/threonine phosphatase activity"/>
    <property type="evidence" value="ECO:0007669"/>
    <property type="project" value="UniProtKB-EC"/>
</dbReference>
<proteinExistence type="inferred from homology"/>
<dbReference type="EC" id="3.1.3.16" evidence="4"/>
<name>A0A915P9E0_9BILA</name>
<comment type="cofactor">
    <cofactor evidence="1">
        <name>Mn(2+)</name>
        <dbReference type="ChEBI" id="CHEBI:29035"/>
    </cofactor>
</comment>
<comment type="cofactor">
    <cofactor evidence="2">
        <name>Mg(2+)</name>
        <dbReference type="ChEBI" id="CHEBI:18420"/>
    </cofactor>
</comment>
<dbReference type="PROSITE" id="PS01032">
    <property type="entry name" value="PPM_1"/>
    <property type="match status" value="1"/>
</dbReference>
<evidence type="ECO:0000313" key="13">
    <source>
        <dbReference type="WBParaSite" id="scf7180000423539.g11244"/>
    </source>
</evidence>
<sequence>MEDAHVHLLELENDPTSAYFSVFDGHGGSHVAKLASRYLHKQIAQSEAYLQGRISDALIEGFLDFDERMLEDDGLKDVSGSLAVPLSIDHKPSNEEESKRIFAAGGWVEFNRVNGNLALSRALGDFAFKTNKNLSAREQIVTACPEVETCTITEEHEFIILACDGIWDVMTSQEVIDFCRTRLASGSSPDLICEQLIDNCLSQDCDLNGLGCDNMTVILVCLLQGRSPEDYLKQLQKNVTTRAGATNEEIFSTPSHSPPTAVVQEADIDSELIVPVEHCPTETETISMEQSVEEETNEIFEEDQLAEKDGTDGTEGTD</sequence>
<evidence type="ECO:0000256" key="1">
    <source>
        <dbReference type="ARBA" id="ARBA00001936"/>
    </source>
</evidence>
<dbReference type="WBParaSite" id="scf7180000423539.g11244">
    <property type="protein sequence ID" value="scf7180000423539.g11244"/>
    <property type="gene ID" value="scf7180000423539.g11244"/>
</dbReference>
<protein>
    <recommendedName>
        <fullName evidence="4">protein-serine/threonine phosphatase</fullName>
        <ecNumber evidence="4">3.1.3.16</ecNumber>
    </recommendedName>
</protein>
<organism evidence="12 13">
    <name type="scientific">Meloidogyne floridensis</name>
    <dbReference type="NCBI Taxonomy" id="298350"/>
    <lineage>
        <taxon>Eukaryota</taxon>
        <taxon>Metazoa</taxon>
        <taxon>Ecdysozoa</taxon>
        <taxon>Nematoda</taxon>
        <taxon>Chromadorea</taxon>
        <taxon>Rhabditida</taxon>
        <taxon>Tylenchina</taxon>
        <taxon>Tylenchomorpha</taxon>
        <taxon>Tylenchoidea</taxon>
        <taxon>Meloidogynidae</taxon>
        <taxon>Meloidogyninae</taxon>
        <taxon>Meloidogyne</taxon>
    </lineage>
</organism>
<dbReference type="InterPro" id="IPR000222">
    <property type="entry name" value="PP2C_BS"/>
</dbReference>
<feature type="region of interest" description="Disordered" evidence="10">
    <location>
        <begin position="287"/>
        <end position="318"/>
    </location>
</feature>
<evidence type="ECO:0000256" key="6">
    <source>
        <dbReference type="ARBA" id="ARBA00022801"/>
    </source>
</evidence>
<evidence type="ECO:0000256" key="8">
    <source>
        <dbReference type="ARBA" id="ARBA00023211"/>
    </source>
</evidence>
<feature type="compositionally biased region" description="Acidic residues" evidence="10">
    <location>
        <begin position="291"/>
        <end position="304"/>
    </location>
</feature>
<dbReference type="CDD" id="cd00143">
    <property type="entry name" value="PP2Cc"/>
    <property type="match status" value="1"/>
</dbReference>
<feature type="domain" description="PPM-type phosphatase" evidence="11">
    <location>
        <begin position="1"/>
        <end position="222"/>
    </location>
</feature>
<evidence type="ECO:0000256" key="7">
    <source>
        <dbReference type="ARBA" id="ARBA00022912"/>
    </source>
</evidence>
<accession>A0A915P9E0</accession>
<dbReference type="InterPro" id="IPR036457">
    <property type="entry name" value="PPM-type-like_dom_sf"/>
</dbReference>
<evidence type="ECO:0000256" key="9">
    <source>
        <dbReference type="RuleBase" id="RU003465"/>
    </source>
</evidence>
<dbReference type="InterPro" id="IPR001932">
    <property type="entry name" value="PPM-type_phosphatase-like_dom"/>
</dbReference>
<comment type="similarity">
    <text evidence="3 9">Belongs to the PP2C family.</text>
</comment>
<reference evidence="13" key="1">
    <citation type="submission" date="2022-11" db="UniProtKB">
        <authorList>
            <consortium name="WormBaseParasite"/>
        </authorList>
    </citation>
    <scope>IDENTIFICATION</scope>
</reference>
<dbReference type="Gene3D" id="3.60.40.10">
    <property type="entry name" value="PPM-type phosphatase domain"/>
    <property type="match status" value="2"/>
</dbReference>
<dbReference type="AlphaFoldDB" id="A0A915P9E0"/>
<evidence type="ECO:0000313" key="12">
    <source>
        <dbReference type="Proteomes" id="UP000887560"/>
    </source>
</evidence>
<dbReference type="InterPro" id="IPR015655">
    <property type="entry name" value="PP2C"/>
</dbReference>
<dbReference type="GO" id="GO:0046872">
    <property type="term" value="F:metal ion binding"/>
    <property type="evidence" value="ECO:0007669"/>
    <property type="project" value="UniProtKB-KW"/>
</dbReference>
<evidence type="ECO:0000256" key="10">
    <source>
        <dbReference type="SAM" id="MobiDB-lite"/>
    </source>
</evidence>
<keyword evidence="8" id="KW-0464">Manganese</keyword>
<keyword evidence="12" id="KW-1185">Reference proteome</keyword>
<dbReference type="Pfam" id="PF00481">
    <property type="entry name" value="PP2C"/>
    <property type="match status" value="1"/>
</dbReference>
<dbReference type="PANTHER" id="PTHR13832">
    <property type="entry name" value="PROTEIN PHOSPHATASE 2C"/>
    <property type="match status" value="1"/>
</dbReference>
<evidence type="ECO:0000256" key="3">
    <source>
        <dbReference type="ARBA" id="ARBA00006702"/>
    </source>
</evidence>
<keyword evidence="7 9" id="KW-0904">Protein phosphatase</keyword>
<dbReference type="PROSITE" id="PS51746">
    <property type="entry name" value="PPM_2"/>
    <property type="match status" value="1"/>
</dbReference>
<evidence type="ECO:0000259" key="11">
    <source>
        <dbReference type="PROSITE" id="PS51746"/>
    </source>
</evidence>
<keyword evidence="6 9" id="KW-0378">Hydrolase</keyword>
<keyword evidence="5" id="KW-0479">Metal-binding</keyword>
<evidence type="ECO:0000256" key="2">
    <source>
        <dbReference type="ARBA" id="ARBA00001946"/>
    </source>
</evidence>
<dbReference type="SMART" id="SM00332">
    <property type="entry name" value="PP2Cc"/>
    <property type="match status" value="1"/>
</dbReference>
<dbReference type="PANTHER" id="PTHR13832:SF565">
    <property type="entry name" value="AT28366P-RELATED"/>
    <property type="match status" value="1"/>
</dbReference>